<proteinExistence type="predicted"/>
<accession>A0A6F8ZG79</accession>
<evidence type="ECO:0000259" key="1">
    <source>
        <dbReference type="Pfam" id="PF09968"/>
    </source>
</evidence>
<dbReference type="EMBL" id="LR778114">
    <property type="protein sequence ID" value="CAB1128602.1"/>
    <property type="molecule type" value="Genomic_DNA"/>
</dbReference>
<organism evidence="2 3">
    <name type="scientific">Candidatus Hydrogenisulfobacillus filiaventi</name>
    <dbReference type="NCBI Taxonomy" id="2707344"/>
    <lineage>
        <taxon>Bacteria</taxon>
        <taxon>Bacillati</taxon>
        <taxon>Bacillota</taxon>
        <taxon>Clostridia</taxon>
        <taxon>Eubacteriales</taxon>
        <taxon>Clostridiales Family XVII. Incertae Sedis</taxon>
        <taxon>Candidatus Hydrogenisulfobacillus</taxon>
    </lineage>
</organism>
<feature type="domain" description="DUF2202" evidence="1">
    <location>
        <begin position="58"/>
        <end position="213"/>
    </location>
</feature>
<dbReference type="InterPro" id="IPR019243">
    <property type="entry name" value="DUF2202"/>
</dbReference>
<dbReference type="Proteomes" id="UP000503399">
    <property type="component" value="Chromosome"/>
</dbReference>
<dbReference type="Gene3D" id="1.20.1260.10">
    <property type="match status" value="1"/>
</dbReference>
<name>A0A6F8ZG79_9FIRM</name>
<dbReference type="KEGG" id="hfv:R50_1096"/>
<dbReference type="Pfam" id="PF09968">
    <property type="entry name" value="DUF2202"/>
    <property type="match status" value="1"/>
</dbReference>
<gene>
    <name evidence="2" type="ORF">R50_1096</name>
</gene>
<dbReference type="CDD" id="cd01048">
    <property type="entry name" value="Ferritin_like_AB2"/>
    <property type="match status" value="1"/>
</dbReference>
<dbReference type="InterPro" id="IPR012347">
    <property type="entry name" value="Ferritin-like"/>
</dbReference>
<dbReference type="SUPFAM" id="SSF47240">
    <property type="entry name" value="Ferritin-like"/>
    <property type="match status" value="1"/>
</dbReference>
<reference evidence="2 3" key="1">
    <citation type="submission" date="2020-02" db="EMBL/GenBank/DDBJ databases">
        <authorList>
            <person name="Hogendoorn C."/>
        </authorList>
    </citation>
    <scope>NUCLEOTIDE SEQUENCE [LARGE SCALE GENOMIC DNA]</scope>
    <source>
        <strain evidence="2">R501</strain>
    </source>
</reference>
<dbReference type="InterPro" id="IPR009078">
    <property type="entry name" value="Ferritin-like_SF"/>
</dbReference>
<keyword evidence="3" id="KW-1185">Reference proteome</keyword>
<evidence type="ECO:0000313" key="3">
    <source>
        <dbReference type="Proteomes" id="UP000503399"/>
    </source>
</evidence>
<dbReference type="AlphaFoldDB" id="A0A6F8ZG79"/>
<sequence>MQKTAIGSDGRRWRAAGPAIEETGSRYITQDAMRLQQRAKLRTAVEGSEHEALTGEEQEDLLLMREEEKLARDVYIRLYEQWGLRPFDHISGAEKMHMDAVLALLTLHALPDPVEGLGVAAFSGRNCSSCMISWCSRASESPVEAVRVGLLIEELDIKGLKGPDGRTSKPWIRAVYAELEHGSRNHLRTFYRWKQRLRAAYTPQHLAPEEFERTALSAHETCWCPGPLAVASSSSRLSFTVPLTYRRGRLPAWPARCTHTHRRPRLPPGVAVPVQPEARCRFFDRLSGLVAGR</sequence>
<protein>
    <recommendedName>
        <fullName evidence="1">DUF2202 domain-containing protein</fullName>
    </recommendedName>
</protein>
<evidence type="ECO:0000313" key="2">
    <source>
        <dbReference type="EMBL" id="CAB1128602.1"/>
    </source>
</evidence>